<dbReference type="Proteomes" id="UP000604341">
    <property type="component" value="Unassembled WGS sequence"/>
</dbReference>
<name>A0ABQ2FRA3_9DEIO</name>
<evidence type="ECO:0000313" key="1">
    <source>
        <dbReference type="EMBL" id="GGL19093.1"/>
    </source>
</evidence>
<dbReference type="EMBL" id="BMPE01000031">
    <property type="protein sequence ID" value="GGL19093.1"/>
    <property type="molecule type" value="Genomic_DNA"/>
</dbReference>
<organism evidence="1 2">
    <name type="scientific">Deinococcus radiotolerans</name>
    <dbReference type="NCBI Taxonomy" id="1309407"/>
    <lineage>
        <taxon>Bacteria</taxon>
        <taxon>Thermotogati</taxon>
        <taxon>Deinococcota</taxon>
        <taxon>Deinococci</taxon>
        <taxon>Deinococcales</taxon>
        <taxon>Deinococcaceae</taxon>
        <taxon>Deinococcus</taxon>
    </lineage>
</organism>
<dbReference type="RefSeq" id="WP_189070995.1">
    <property type="nucleotide sequence ID" value="NZ_BMPE01000031.1"/>
</dbReference>
<proteinExistence type="predicted"/>
<accession>A0ABQ2FRA3</accession>
<keyword evidence="2" id="KW-1185">Reference proteome</keyword>
<gene>
    <name evidence="1" type="ORF">GCM10010844_42600</name>
</gene>
<comment type="caution">
    <text evidence="1">The sequence shown here is derived from an EMBL/GenBank/DDBJ whole genome shotgun (WGS) entry which is preliminary data.</text>
</comment>
<reference evidence="2" key="1">
    <citation type="journal article" date="2019" name="Int. J. Syst. Evol. Microbiol.">
        <title>The Global Catalogue of Microorganisms (GCM) 10K type strain sequencing project: providing services to taxonomists for standard genome sequencing and annotation.</title>
        <authorList>
            <consortium name="The Broad Institute Genomics Platform"/>
            <consortium name="The Broad Institute Genome Sequencing Center for Infectious Disease"/>
            <person name="Wu L."/>
            <person name="Ma J."/>
        </authorList>
    </citation>
    <scope>NUCLEOTIDE SEQUENCE [LARGE SCALE GENOMIC DNA]</scope>
    <source>
        <strain evidence="2">JCM 19173</strain>
    </source>
</reference>
<evidence type="ECO:0008006" key="3">
    <source>
        <dbReference type="Google" id="ProtNLM"/>
    </source>
</evidence>
<evidence type="ECO:0000313" key="2">
    <source>
        <dbReference type="Proteomes" id="UP000604341"/>
    </source>
</evidence>
<protein>
    <recommendedName>
        <fullName evidence="3">Transposase</fullName>
    </recommendedName>
</protein>
<sequence>MSRSKRTPVPTYHNHIPEELATLDQLDADDLQAGTPLPVALVELVSPNLTRLTGLYERALAQPKRARIKEPS</sequence>